<dbReference type="OrthoDB" id="17400at2759"/>
<keyword evidence="15" id="KW-0808">Transferase</keyword>
<accession>A0A5E4MRQ4</accession>
<keyword evidence="12 13" id="KW-0496">Mitochondrion</keyword>
<gene>
    <name evidence="15" type="ORF">CINCED_3A013485</name>
</gene>
<evidence type="ECO:0000256" key="9">
    <source>
        <dbReference type="ARBA" id="ARBA00022827"/>
    </source>
</evidence>
<comment type="cofactor">
    <cofactor evidence="1 13">
        <name>FAD</name>
        <dbReference type="ChEBI" id="CHEBI:57692"/>
    </cofactor>
</comment>
<comment type="subcellular location">
    <subcellularLocation>
        <location evidence="3 13">Mitochondrion matrix</location>
    </subcellularLocation>
</comment>
<evidence type="ECO:0000256" key="4">
    <source>
        <dbReference type="ARBA" id="ARBA00008606"/>
    </source>
</evidence>
<dbReference type="AlphaFoldDB" id="A0A5E4MRQ4"/>
<evidence type="ECO:0000256" key="1">
    <source>
        <dbReference type="ARBA" id="ARBA00001974"/>
    </source>
</evidence>
<comment type="function">
    <text evidence="2 13">Accessory subunit of the mitochondrial membrane respiratory chain NADH dehydrogenase (Complex I), that is believed not to be involved in catalysis. Complex I functions in the transfer of electrons from NADH to the respiratory chain. The immediate electron acceptor for the enzyme is believed to be ubiquinone.</text>
</comment>
<protein>
    <recommendedName>
        <fullName evidence="5 13">NADH dehydrogenase [ubiquinone] 1 alpha subcomplex subunit 10, mitochondrial</fullName>
    </recommendedName>
</protein>
<organism evidence="15 16">
    <name type="scientific">Cinara cedri</name>
    <dbReference type="NCBI Taxonomy" id="506608"/>
    <lineage>
        <taxon>Eukaryota</taxon>
        <taxon>Metazoa</taxon>
        <taxon>Ecdysozoa</taxon>
        <taxon>Arthropoda</taxon>
        <taxon>Hexapoda</taxon>
        <taxon>Insecta</taxon>
        <taxon>Pterygota</taxon>
        <taxon>Neoptera</taxon>
        <taxon>Paraneoptera</taxon>
        <taxon>Hemiptera</taxon>
        <taxon>Sternorrhyncha</taxon>
        <taxon>Aphidomorpha</taxon>
        <taxon>Aphidoidea</taxon>
        <taxon>Aphididae</taxon>
        <taxon>Lachninae</taxon>
        <taxon>Cinara</taxon>
    </lineage>
</organism>
<keyword evidence="15" id="KW-0418">Kinase</keyword>
<dbReference type="GO" id="GO:0005759">
    <property type="term" value="C:mitochondrial matrix"/>
    <property type="evidence" value="ECO:0007669"/>
    <property type="project" value="UniProtKB-SubCell"/>
</dbReference>
<dbReference type="GO" id="GO:0016301">
    <property type="term" value="F:kinase activity"/>
    <property type="evidence" value="ECO:0007669"/>
    <property type="project" value="UniProtKB-KW"/>
</dbReference>
<keyword evidence="7 13" id="KW-0285">Flavoprotein</keyword>
<dbReference type="PANTHER" id="PTHR10513">
    <property type="entry name" value="DEOXYNUCLEOSIDE KINASE"/>
    <property type="match status" value="1"/>
</dbReference>
<dbReference type="GO" id="GO:0016787">
    <property type="term" value="F:hydrolase activity"/>
    <property type="evidence" value="ECO:0007669"/>
    <property type="project" value="UniProtKB-KW"/>
</dbReference>
<evidence type="ECO:0000256" key="12">
    <source>
        <dbReference type="ARBA" id="ARBA00023128"/>
    </source>
</evidence>
<evidence type="ECO:0000256" key="8">
    <source>
        <dbReference type="ARBA" id="ARBA00022660"/>
    </source>
</evidence>
<evidence type="ECO:0000259" key="14">
    <source>
        <dbReference type="Pfam" id="PF01712"/>
    </source>
</evidence>
<evidence type="ECO:0000256" key="6">
    <source>
        <dbReference type="ARBA" id="ARBA00022448"/>
    </source>
</evidence>
<dbReference type="Pfam" id="PF01712">
    <property type="entry name" value="dNK"/>
    <property type="match status" value="1"/>
</dbReference>
<dbReference type="GO" id="GO:0006120">
    <property type="term" value="P:mitochondrial electron transport, NADH to ubiquinone"/>
    <property type="evidence" value="ECO:0007669"/>
    <property type="project" value="InterPro"/>
</dbReference>
<dbReference type="InterPro" id="IPR031314">
    <property type="entry name" value="DNK_dom"/>
</dbReference>
<keyword evidence="10" id="KW-0809">Transit peptide</keyword>
<evidence type="ECO:0000256" key="2">
    <source>
        <dbReference type="ARBA" id="ARBA00003195"/>
    </source>
</evidence>
<evidence type="ECO:0000256" key="10">
    <source>
        <dbReference type="ARBA" id="ARBA00022946"/>
    </source>
</evidence>
<evidence type="ECO:0000256" key="5">
    <source>
        <dbReference type="ARBA" id="ARBA00017279"/>
    </source>
</evidence>
<keyword evidence="9 13" id="KW-0274">FAD</keyword>
<dbReference type="EMBL" id="CABPRJ010001021">
    <property type="protein sequence ID" value="VVC34880.1"/>
    <property type="molecule type" value="Genomic_DNA"/>
</dbReference>
<reference evidence="15 16" key="1">
    <citation type="submission" date="2019-08" db="EMBL/GenBank/DDBJ databases">
        <authorList>
            <person name="Alioto T."/>
            <person name="Alioto T."/>
            <person name="Gomez Garrido J."/>
        </authorList>
    </citation>
    <scope>NUCLEOTIDE SEQUENCE [LARGE SCALE GENOMIC DNA]</scope>
</reference>
<keyword evidence="15" id="KW-0378">Hydrolase</keyword>
<name>A0A5E4MRQ4_9HEMI</name>
<proteinExistence type="inferred from homology"/>
<evidence type="ECO:0000313" key="15">
    <source>
        <dbReference type="EMBL" id="VVC34880.1"/>
    </source>
</evidence>
<sequence length="429" mass="50251">MLFEYPTDIRYFPSVKYNLLFSINFPCLAPGQESEMALNNFQRTMLRVPFMRTSVRCIVSKAFQATLGPKPAKPAPFPYKEKDYTLLSSMFDKTTSRFDENTRLIVLEGPVGIGKTAIGKQLAELLDMHFMPDVTMDFYYLNDYGYDMRKLDPQLPVNCRSFDERNFLQDPGHFNAAFFQIIKFKLRYAQYIDAIAHLLNTGQGVILERSPFSDFTFLEAMYKCKYVSKTARDIYYVLHKHAMPELLHPHVVVYLDAPVPRILDLVKERKLPHEVNSKAMNTTYLETMEHEFKYKFLRDISKKSEVLVYDWSTNGDAEVIVEDLERLDLDNYDDDDPKKLDWFYTREQYWADVRMKFTNEKDDLMGNFNCPIVDAPELNIPGEEVEVLTEAWFTADGNTYEYGYDPKRHGLMELLFKSKGRKQKWDPLA</sequence>
<feature type="domain" description="Deoxynucleoside kinase" evidence="14">
    <location>
        <begin position="105"/>
        <end position="328"/>
    </location>
</feature>
<keyword evidence="6 13" id="KW-0813">Transport</keyword>
<dbReference type="PANTHER" id="PTHR10513:SF15">
    <property type="entry name" value="NADH DEHYDROGENASE [UBIQUINONE] 1 ALPHA SUBCOMPLEX SUBUNIT 10, MITOCHONDRIAL"/>
    <property type="match status" value="1"/>
</dbReference>
<evidence type="ECO:0000256" key="7">
    <source>
        <dbReference type="ARBA" id="ARBA00022630"/>
    </source>
</evidence>
<keyword evidence="11 13" id="KW-0249">Electron transport</keyword>
<keyword evidence="16" id="KW-1185">Reference proteome</keyword>
<evidence type="ECO:0000256" key="13">
    <source>
        <dbReference type="PIRNR" id="PIRNR000543"/>
    </source>
</evidence>
<evidence type="ECO:0000256" key="3">
    <source>
        <dbReference type="ARBA" id="ARBA00004305"/>
    </source>
</evidence>
<dbReference type="Proteomes" id="UP000325440">
    <property type="component" value="Unassembled WGS sequence"/>
</dbReference>
<comment type="similarity">
    <text evidence="4 13">Belongs to the complex I NDUFA10 subunit family.</text>
</comment>
<keyword evidence="8 13" id="KW-0679">Respiratory chain</keyword>
<dbReference type="Gene3D" id="3.40.50.300">
    <property type="entry name" value="P-loop containing nucleotide triphosphate hydrolases"/>
    <property type="match status" value="1"/>
</dbReference>
<evidence type="ECO:0000313" key="16">
    <source>
        <dbReference type="Proteomes" id="UP000325440"/>
    </source>
</evidence>
<dbReference type="InterPro" id="IPR027417">
    <property type="entry name" value="P-loop_NTPase"/>
</dbReference>
<evidence type="ECO:0000256" key="11">
    <source>
        <dbReference type="ARBA" id="ARBA00022982"/>
    </source>
</evidence>
<dbReference type="InterPro" id="IPR050566">
    <property type="entry name" value="Deoxyribonucleoside_kinase"/>
</dbReference>
<dbReference type="PIRSF" id="PIRSF000543">
    <property type="entry name" value="NADH_UQ_42KD"/>
    <property type="match status" value="1"/>
</dbReference>
<dbReference type="SUPFAM" id="SSF52540">
    <property type="entry name" value="P-loop containing nucleoside triphosphate hydrolases"/>
    <property type="match status" value="1"/>
</dbReference>
<dbReference type="InterPro" id="IPR015828">
    <property type="entry name" value="NDUFA10"/>
</dbReference>